<organism evidence="1 2">
    <name type="scientific">Avena sativa</name>
    <name type="common">Oat</name>
    <dbReference type="NCBI Taxonomy" id="4498"/>
    <lineage>
        <taxon>Eukaryota</taxon>
        <taxon>Viridiplantae</taxon>
        <taxon>Streptophyta</taxon>
        <taxon>Embryophyta</taxon>
        <taxon>Tracheophyta</taxon>
        <taxon>Spermatophyta</taxon>
        <taxon>Magnoliopsida</taxon>
        <taxon>Liliopsida</taxon>
        <taxon>Poales</taxon>
        <taxon>Poaceae</taxon>
        <taxon>BOP clade</taxon>
        <taxon>Pooideae</taxon>
        <taxon>Poodae</taxon>
        <taxon>Poeae</taxon>
        <taxon>Poeae Chloroplast Group 1 (Aveneae type)</taxon>
        <taxon>Aveninae</taxon>
        <taxon>Avena</taxon>
    </lineage>
</organism>
<name>A0ACD5WD48_AVESA</name>
<dbReference type="Proteomes" id="UP001732700">
    <property type="component" value="Chromosome 4A"/>
</dbReference>
<accession>A0ACD5WD48</accession>
<protein>
    <submittedName>
        <fullName evidence="1">Uncharacterized protein</fullName>
    </submittedName>
</protein>
<evidence type="ECO:0000313" key="1">
    <source>
        <dbReference type="EnsemblPlants" id="AVESA.00010b.r2.4AG0613810.1.CDS"/>
    </source>
</evidence>
<sequence length="376" mass="42101">MEASTKNMLRDEITDATAAAFAGTTVIPDRYVWSDEIAREGAVVACDEESCKLIPILDMASLLDGSQEEIGKLGSACRGWGFFQLKNHCVDKTVLERVKDNTLEFFKLPLEKKKEVAIVNAEDGFQGFGHHFNTSTGKLDWAESLLLGLQPVEHRNMDIWPTHPPTFREAAERYSMEMTKLTSLLMASMAIDLGVKPETLLETIQGKLQNMVFHHYPPCRHDADKVMGIPSHTDGLCLTVVLELDTTPGLQVKKEGRWFPVRPLPGSFTVFVGDILEVLTNGKYKSVEHRVLVDAERDRVTVATFQDACVAGMVKPLPELGEEARYESIGKLDYTHRQFSFLSSVVMKMYTSSMSLGIVLLHSTILMHYIWTISKC</sequence>
<proteinExistence type="predicted"/>
<keyword evidence="2" id="KW-1185">Reference proteome</keyword>
<dbReference type="EnsemblPlants" id="AVESA.00010b.r2.4AG0613810.1">
    <property type="protein sequence ID" value="AVESA.00010b.r2.4AG0613810.1.CDS"/>
    <property type="gene ID" value="AVESA.00010b.r2.4AG0613810"/>
</dbReference>
<reference evidence="1" key="1">
    <citation type="submission" date="2021-05" db="EMBL/GenBank/DDBJ databases">
        <authorList>
            <person name="Scholz U."/>
            <person name="Mascher M."/>
            <person name="Fiebig A."/>
        </authorList>
    </citation>
    <scope>NUCLEOTIDE SEQUENCE [LARGE SCALE GENOMIC DNA]</scope>
</reference>
<reference evidence="1" key="2">
    <citation type="submission" date="2025-09" db="UniProtKB">
        <authorList>
            <consortium name="EnsemblPlants"/>
        </authorList>
    </citation>
    <scope>IDENTIFICATION</scope>
</reference>
<evidence type="ECO:0000313" key="2">
    <source>
        <dbReference type="Proteomes" id="UP001732700"/>
    </source>
</evidence>